<dbReference type="AlphaFoldDB" id="A0AAD4I984"/>
<evidence type="ECO:0000313" key="1">
    <source>
        <dbReference type="EMBL" id="KAG9189191.1"/>
    </source>
</evidence>
<dbReference type="Proteomes" id="UP001199106">
    <property type="component" value="Unassembled WGS sequence"/>
</dbReference>
<sequence>MANPASSTMATPISFASGIGLGCAIKMAEAGVIVTIADRQDTAGTAIEELKDSH</sequence>
<accession>A0AAD4I984</accession>
<comment type="caution">
    <text evidence="1">The sequence shown here is derived from an EMBL/GenBank/DDBJ whole genome shotgun (WGS) entry which is preliminary data.</text>
</comment>
<dbReference type="SUPFAM" id="SSF51735">
    <property type="entry name" value="NAD(P)-binding Rossmann-fold domains"/>
    <property type="match status" value="1"/>
</dbReference>
<evidence type="ECO:0000313" key="2">
    <source>
        <dbReference type="Proteomes" id="UP001199106"/>
    </source>
</evidence>
<dbReference type="EMBL" id="JAANER010000005">
    <property type="protein sequence ID" value="KAG9189191.1"/>
    <property type="molecule type" value="Genomic_DNA"/>
</dbReference>
<proteinExistence type="predicted"/>
<reference evidence="1" key="1">
    <citation type="submission" date="2021-07" db="EMBL/GenBank/DDBJ databases">
        <title>Genome Resource of American Ginseng Black Spot Pathogen Alternaria panax.</title>
        <authorList>
            <person name="Qiu C."/>
            <person name="Wang W."/>
            <person name="Liu Z."/>
        </authorList>
    </citation>
    <scope>NUCLEOTIDE SEQUENCE</scope>
    <source>
        <strain evidence="1">BNCC115425</strain>
    </source>
</reference>
<dbReference type="Gene3D" id="3.40.50.720">
    <property type="entry name" value="NAD(P)-binding Rossmann-like Domain"/>
    <property type="match status" value="1"/>
</dbReference>
<dbReference type="InterPro" id="IPR036291">
    <property type="entry name" value="NAD(P)-bd_dom_sf"/>
</dbReference>
<organism evidence="1 2">
    <name type="scientific">Alternaria panax</name>
    <dbReference type="NCBI Taxonomy" id="48097"/>
    <lineage>
        <taxon>Eukaryota</taxon>
        <taxon>Fungi</taxon>
        <taxon>Dikarya</taxon>
        <taxon>Ascomycota</taxon>
        <taxon>Pezizomycotina</taxon>
        <taxon>Dothideomycetes</taxon>
        <taxon>Pleosporomycetidae</taxon>
        <taxon>Pleosporales</taxon>
        <taxon>Pleosporineae</taxon>
        <taxon>Pleosporaceae</taxon>
        <taxon>Alternaria</taxon>
        <taxon>Alternaria sect. Panax</taxon>
    </lineage>
</organism>
<gene>
    <name evidence="1" type="ORF">G6011_06059</name>
</gene>
<protein>
    <submittedName>
        <fullName evidence="1">Uncharacterized protein</fullName>
    </submittedName>
</protein>
<name>A0AAD4I984_9PLEO</name>
<keyword evidence="2" id="KW-1185">Reference proteome</keyword>